<comment type="cofactor">
    <cofactor evidence="3">
        <name>FAD</name>
        <dbReference type="ChEBI" id="CHEBI:57692"/>
    </cofactor>
    <text evidence="3">Binds 1 FAD per subunit.</text>
</comment>
<feature type="binding site" evidence="3">
    <location>
        <position position="45"/>
    </location>
    <ligand>
        <name>FAD</name>
        <dbReference type="ChEBI" id="CHEBI:57692"/>
    </ligand>
</feature>
<accession>A0A239BZX6</accession>
<evidence type="ECO:0000256" key="3">
    <source>
        <dbReference type="PIRSR" id="PIRSR602081-1"/>
    </source>
</evidence>
<dbReference type="GO" id="GO:0009416">
    <property type="term" value="P:response to light stimulus"/>
    <property type="evidence" value="ECO:0007669"/>
    <property type="project" value="TreeGrafter"/>
</dbReference>
<dbReference type="Proteomes" id="UP000198426">
    <property type="component" value="Unassembled WGS sequence"/>
</dbReference>
<evidence type="ECO:0000313" key="6">
    <source>
        <dbReference type="EMBL" id="SNS13202.1"/>
    </source>
</evidence>
<dbReference type="AlphaFoldDB" id="A0A239BZX6"/>
<feature type="domain" description="Cryptochrome/DNA photolyase FAD-binding" evidence="5">
    <location>
        <begin position="94"/>
        <end position="222"/>
    </location>
</feature>
<dbReference type="Gene3D" id="1.10.579.10">
    <property type="entry name" value="DNA Cyclobutane Dipyrimidine Photolyase, subunit A, domain 3"/>
    <property type="match status" value="1"/>
</dbReference>
<dbReference type="SUPFAM" id="SSF48173">
    <property type="entry name" value="Cryptochrome/photolyase FAD-binding domain"/>
    <property type="match status" value="1"/>
</dbReference>
<feature type="binding site" evidence="3">
    <location>
        <position position="94"/>
    </location>
    <ligand>
        <name>FAD</name>
        <dbReference type="ChEBI" id="CHEBI:57692"/>
    </ligand>
</feature>
<evidence type="ECO:0000313" key="7">
    <source>
        <dbReference type="Proteomes" id="UP000198426"/>
    </source>
</evidence>
<dbReference type="InterPro" id="IPR005101">
    <property type="entry name" value="Cryptochr/Photolyase_FAD-bd"/>
</dbReference>
<dbReference type="RefSeq" id="WP_342747438.1">
    <property type="nucleotide sequence ID" value="NZ_FZOY01000001.1"/>
</dbReference>
<evidence type="ECO:0000259" key="5">
    <source>
        <dbReference type="Pfam" id="PF03441"/>
    </source>
</evidence>
<dbReference type="EMBL" id="FZOY01000001">
    <property type="protein sequence ID" value="SNS13202.1"/>
    <property type="molecule type" value="Genomic_DNA"/>
</dbReference>
<feature type="region of interest" description="Disordered" evidence="4">
    <location>
        <begin position="1"/>
        <end position="27"/>
    </location>
</feature>
<keyword evidence="2 3" id="KW-0274">FAD</keyword>
<protein>
    <submittedName>
        <fullName evidence="6">Deoxyribodipyrimidine photo-lyase family protein (Cryptochrome)</fullName>
    </submittedName>
</protein>
<organism evidence="6 7">
    <name type="scientific">Tropicimonas sediminicola</name>
    <dbReference type="NCBI Taxonomy" id="1031541"/>
    <lineage>
        <taxon>Bacteria</taxon>
        <taxon>Pseudomonadati</taxon>
        <taxon>Pseudomonadota</taxon>
        <taxon>Alphaproteobacteria</taxon>
        <taxon>Rhodobacterales</taxon>
        <taxon>Roseobacteraceae</taxon>
        <taxon>Tropicimonas</taxon>
    </lineage>
</organism>
<evidence type="ECO:0000256" key="2">
    <source>
        <dbReference type="ARBA" id="ARBA00022827"/>
    </source>
</evidence>
<dbReference type="GO" id="GO:0003677">
    <property type="term" value="F:DNA binding"/>
    <property type="evidence" value="ECO:0007669"/>
    <property type="project" value="TreeGrafter"/>
</dbReference>
<name>A0A239BZX6_9RHOB</name>
<proteinExistence type="predicted"/>
<dbReference type="PANTHER" id="PTHR11455:SF9">
    <property type="entry name" value="CRYPTOCHROME CIRCADIAN CLOCK 5 ISOFORM X1"/>
    <property type="match status" value="1"/>
</dbReference>
<keyword evidence="7" id="KW-1185">Reference proteome</keyword>
<keyword evidence="6" id="KW-0456">Lyase</keyword>
<reference evidence="6 7" key="1">
    <citation type="submission" date="2017-06" db="EMBL/GenBank/DDBJ databases">
        <authorList>
            <person name="Kim H.J."/>
            <person name="Triplett B.A."/>
        </authorList>
    </citation>
    <scope>NUCLEOTIDE SEQUENCE [LARGE SCALE GENOMIC DNA]</scope>
    <source>
        <strain evidence="6 7">DSM 29339</strain>
    </source>
</reference>
<dbReference type="Pfam" id="PF03441">
    <property type="entry name" value="FAD_binding_7"/>
    <property type="match status" value="1"/>
</dbReference>
<dbReference type="PANTHER" id="PTHR11455">
    <property type="entry name" value="CRYPTOCHROME"/>
    <property type="match status" value="1"/>
</dbReference>
<gene>
    <name evidence="6" type="ORF">SAMN05421757_1013</name>
</gene>
<evidence type="ECO:0000256" key="4">
    <source>
        <dbReference type="SAM" id="MobiDB-lite"/>
    </source>
</evidence>
<sequence>MDKRCRRPSFNAMTSSQYSSDRRPGTRKAGLDLLDAFRPRMGRSYAANRNVDAGPGKQTSASHLSPYIRRRLVTESEAVAAALDAHGPAGAEKFIQEVIWRGYFKGWLEHRPSIWESYRSGLEHDLAEVQRNDDLRSRLEAAESGKTGLQCFDFWARELAETGYLHNHARMWFASIWIFTFGLPWRTGADFFLRHLIDGDPASNTLGWRWVAGLHTRGKAYQATASNIERFTEGRFQVRESDLAAEIVPLDHTEPDGLPPLRPLREVRPPQTRVQTALLITEEDCRVETFDLSGLDIHTCATLAGSELRSKRPISAAVSAFENEVLDDTVRRCGLVARRLRAAEPTALADWATTEGVGQIVTPYVPEGPLRDYLLTQAPALERQGISLCELRRTWDTAIWPHATAGFFKVKKRIPDVLRTLEMTQR</sequence>
<dbReference type="InterPro" id="IPR036134">
    <property type="entry name" value="Crypto/Photolyase_FAD-like_sf"/>
</dbReference>
<feature type="binding site" evidence="3">
    <location>
        <begin position="97"/>
        <end position="104"/>
    </location>
    <ligand>
        <name>FAD</name>
        <dbReference type="ChEBI" id="CHEBI:57692"/>
    </ligand>
</feature>
<dbReference type="GO" id="GO:0071949">
    <property type="term" value="F:FAD binding"/>
    <property type="evidence" value="ECO:0007669"/>
    <property type="project" value="TreeGrafter"/>
</dbReference>
<dbReference type="InterPro" id="IPR002081">
    <property type="entry name" value="Cryptochrome/DNA_photolyase_1"/>
</dbReference>
<dbReference type="GO" id="GO:0003904">
    <property type="term" value="F:deoxyribodipyrimidine photo-lyase activity"/>
    <property type="evidence" value="ECO:0007669"/>
    <property type="project" value="TreeGrafter"/>
</dbReference>
<feature type="binding site" evidence="3">
    <location>
        <begin position="198"/>
        <end position="200"/>
    </location>
    <ligand>
        <name>FAD</name>
        <dbReference type="ChEBI" id="CHEBI:57692"/>
    </ligand>
</feature>
<dbReference type="Gene3D" id="1.25.40.80">
    <property type="match status" value="1"/>
</dbReference>
<evidence type="ECO:0000256" key="1">
    <source>
        <dbReference type="ARBA" id="ARBA00022630"/>
    </source>
</evidence>
<keyword evidence="1 3" id="KW-0285">Flavoprotein</keyword>